<dbReference type="PROSITE" id="PS50850">
    <property type="entry name" value="MFS"/>
    <property type="match status" value="1"/>
</dbReference>
<name>A0A388KZQ4_CHABU</name>
<dbReference type="Gramene" id="GBG75536">
    <property type="protein sequence ID" value="GBG75536"/>
    <property type="gene ID" value="CBR_g20167"/>
</dbReference>
<evidence type="ECO:0000256" key="9">
    <source>
        <dbReference type="SAM" id="SignalP"/>
    </source>
</evidence>
<feature type="transmembrane region" description="Helical" evidence="8">
    <location>
        <begin position="120"/>
        <end position="137"/>
    </location>
</feature>
<comment type="caution">
    <text evidence="11">The sequence shown here is derived from an EMBL/GenBank/DDBJ whole genome shotgun (WGS) entry which is preliminary data.</text>
</comment>
<feature type="chain" id="PRO_5017471850" description="Major facilitator superfamily (MFS) profile domain-containing protein" evidence="9">
    <location>
        <begin position="22"/>
        <end position="511"/>
    </location>
</feature>
<feature type="transmembrane region" description="Helical" evidence="8">
    <location>
        <begin position="329"/>
        <end position="349"/>
    </location>
</feature>
<evidence type="ECO:0000256" key="8">
    <source>
        <dbReference type="SAM" id="Phobius"/>
    </source>
</evidence>
<dbReference type="STRING" id="69332.A0A388KZQ4"/>
<evidence type="ECO:0000256" key="3">
    <source>
        <dbReference type="ARBA" id="ARBA00022692"/>
    </source>
</evidence>
<dbReference type="InterPro" id="IPR044770">
    <property type="entry name" value="MFS_spinster-like"/>
</dbReference>
<keyword evidence="2" id="KW-0813">Transport</keyword>
<evidence type="ECO:0000256" key="7">
    <source>
        <dbReference type="SAM" id="MobiDB-lite"/>
    </source>
</evidence>
<dbReference type="OrthoDB" id="6770063at2759"/>
<evidence type="ECO:0000313" key="12">
    <source>
        <dbReference type="Proteomes" id="UP000265515"/>
    </source>
</evidence>
<keyword evidence="12" id="KW-1185">Reference proteome</keyword>
<feature type="signal peptide" evidence="9">
    <location>
        <begin position="1"/>
        <end position="21"/>
    </location>
</feature>
<evidence type="ECO:0000256" key="2">
    <source>
        <dbReference type="ARBA" id="ARBA00022448"/>
    </source>
</evidence>
<keyword evidence="9" id="KW-0732">Signal</keyword>
<sequence length="511" mass="54619">MTPKRLLVIFCVINLINYVDRGVIASNGVNGVRGNCTQDSHIICQAPLGIQGDFDLSDAQDGLLPSAFMVGLLVASPLFAELSKTWNPFRLIGIGLGVWTLAVLGCGVAPGFYFLAVCRMFVGVGEASFVSLAAPFIDNYAPPHKKSMWLSMFYMCIPAGVALGYVYGGLITQVFSWRMAFVIEALFMLPAVVFGFLAKPLQFKSGMGGQKPVDPSTIYSDALDSSEQAMGDSEEGEAGAQMSVRHPMLRRYSTKKPFLATLLQGVKRCGKSVGAFLVDLKELLTNGVYVINAVGYTFYTAVIGAYAFWGPRAAKIVFNMASADEVFGADTVLTGIFGTFCGGVLLDRIGNTISKAFGLCAISVFFGGILCIISFLMKSQLAFIVFIALGEFLLFAIQGPVNIISLGCVPPREQALSIAMGTVAIHIFGDVPSPPVVGYIQDQVHDWRISMVLLSCLLFVASMAWAAGSMMPNNTSSTPSSSGHHTDEEINALLSDTGRAAGVKTMPQPQS</sequence>
<dbReference type="AlphaFoldDB" id="A0A388KZQ4"/>
<evidence type="ECO:0000256" key="4">
    <source>
        <dbReference type="ARBA" id="ARBA00022989"/>
    </source>
</evidence>
<proteinExistence type="inferred from homology"/>
<dbReference type="Pfam" id="PF07690">
    <property type="entry name" value="MFS_1"/>
    <property type="match status" value="1"/>
</dbReference>
<dbReference type="PANTHER" id="PTHR23505:SF79">
    <property type="entry name" value="PROTEIN SPINSTER"/>
    <property type="match status" value="1"/>
</dbReference>
<keyword evidence="5 8" id="KW-0472">Membrane</keyword>
<dbReference type="PANTHER" id="PTHR23505">
    <property type="entry name" value="SPINSTER"/>
    <property type="match status" value="1"/>
</dbReference>
<feature type="transmembrane region" description="Helical" evidence="8">
    <location>
        <begin position="92"/>
        <end position="114"/>
    </location>
</feature>
<comment type="subcellular location">
    <subcellularLocation>
        <location evidence="1">Membrane</location>
        <topology evidence="1">Multi-pass membrane protein</topology>
    </subcellularLocation>
</comment>
<feature type="transmembrane region" description="Helical" evidence="8">
    <location>
        <begin position="289"/>
        <end position="309"/>
    </location>
</feature>
<feature type="transmembrane region" description="Helical" evidence="8">
    <location>
        <begin position="356"/>
        <end position="375"/>
    </location>
</feature>
<dbReference type="InterPro" id="IPR036259">
    <property type="entry name" value="MFS_trans_sf"/>
</dbReference>
<feature type="domain" description="Major facilitator superfamily (MFS) profile" evidence="10">
    <location>
        <begin position="6"/>
        <end position="475"/>
    </location>
</feature>
<comment type="similarity">
    <text evidence="6">Belongs to the major facilitator superfamily. Spinster (TC 2.A.1.49) family.</text>
</comment>
<protein>
    <recommendedName>
        <fullName evidence="10">Major facilitator superfamily (MFS) profile domain-containing protein</fullName>
    </recommendedName>
</protein>
<evidence type="ECO:0000313" key="11">
    <source>
        <dbReference type="EMBL" id="GBG75536.1"/>
    </source>
</evidence>
<feature type="region of interest" description="Disordered" evidence="7">
    <location>
        <begin position="474"/>
        <end position="511"/>
    </location>
</feature>
<gene>
    <name evidence="11" type="ORF">CBR_g20167</name>
</gene>
<keyword evidence="4 8" id="KW-1133">Transmembrane helix</keyword>
<dbReference type="Proteomes" id="UP000265515">
    <property type="component" value="Unassembled WGS sequence"/>
</dbReference>
<feature type="transmembrane region" description="Helical" evidence="8">
    <location>
        <begin position="413"/>
        <end position="429"/>
    </location>
</feature>
<dbReference type="CDD" id="cd17328">
    <property type="entry name" value="MFS_spinster_like"/>
    <property type="match status" value="1"/>
</dbReference>
<feature type="transmembrane region" description="Helical" evidence="8">
    <location>
        <begin position="381"/>
        <end position="401"/>
    </location>
</feature>
<dbReference type="GO" id="GO:0016020">
    <property type="term" value="C:membrane"/>
    <property type="evidence" value="ECO:0007669"/>
    <property type="project" value="UniProtKB-SubCell"/>
</dbReference>
<reference evidence="11 12" key="1">
    <citation type="journal article" date="2018" name="Cell">
        <title>The Chara Genome: Secondary Complexity and Implications for Plant Terrestrialization.</title>
        <authorList>
            <person name="Nishiyama T."/>
            <person name="Sakayama H."/>
            <person name="Vries J.D."/>
            <person name="Buschmann H."/>
            <person name="Saint-Marcoux D."/>
            <person name="Ullrich K.K."/>
            <person name="Haas F.B."/>
            <person name="Vanderstraeten L."/>
            <person name="Becker D."/>
            <person name="Lang D."/>
            <person name="Vosolsobe S."/>
            <person name="Rombauts S."/>
            <person name="Wilhelmsson P.K.I."/>
            <person name="Janitza P."/>
            <person name="Kern R."/>
            <person name="Heyl A."/>
            <person name="Rumpler F."/>
            <person name="Villalobos L.I.A.C."/>
            <person name="Clay J.M."/>
            <person name="Skokan R."/>
            <person name="Toyoda A."/>
            <person name="Suzuki Y."/>
            <person name="Kagoshima H."/>
            <person name="Schijlen E."/>
            <person name="Tajeshwar N."/>
            <person name="Catarino B."/>
            <person name="Hetherington A.J."/>
            <person name="Saltykova A."/>
            <person name="Bonnot C."/>
            <person name="Breuninger H."/>
            <person name="Symeonidi A."/>
            <person name="Radhakrishnan G.V."/>
            <person name="Van Nieuwerburgh F."/>
            <person name="Deforce D."/>
            <person name="Chang C."/>
            <person name="Karol K.G."/>
            <person name="Hedrich R."/>
            <person name="Ulvskov P."/>
            <person name="Glockner G."/>
            <person name="Delwiche C.F."/>
            <person name="Petrasek J."/>
            <person name="Van de Peer Y."/>
            <person name="Friml J."/>
            <person name="Beilby M."/>
            <person name="Dolan L."/>
            <person name="Kohara Y."/>
            <person name="Sugano S."/>
            <person name="Fujiyama A."/>
            <person name="Delaux P.-M."/>
            <person name="Quint M."/>
            <person name="TheiBen G."/>
            <person name="Hagemann M."/>
            <person name="Harholt J."/>
            <person name="Dunand C."/>
            <person name="Zachgo S."/>
            <person name="Langdale J."/>
            <person name="Maumus F."/>
            <person name="Straeten D.V.D."/>
            <person name="Gould S.B."/>
            <person name="Rensing S.A."/>
        </authorList>
    </citation>
    <scope>NUCLEOTIDE SEQUENCE [LARGE SCALE GENOMIC DNA]</scope>
    <source>
        <strain evidence="11 12">S276</strain>
    </source>
</reference>
<dbReference type="InterPro" id="IPR011701">
    <property type="entry name" value="MFS"/>
</dbReference>
<dbReference type="EMBL" id="BFEA01000226">
    <property type="protein sequence ID" value="GBG75536.1"/>
    <property type="molecule type" value="Genomic_DNA"/>
</dbReference>
<feature type="transmembrane region" description="Helical" evidence="8">
    <location>
        <begin position="149"/>
        <end position="167"/>
    </location>
</feature>
<dbReference type="GO" id="GO:0022857">
    <property type="term" value="F:transmembrane transporter activity"/>
    <property type="evidence" value="ECO:0007669"/>
    <property type="project" value="InterPro"/>
</dbReference>
<dbReference type="InterPro" id="IPR020846">
    <property type="entry name" value="MFS_dom"/>
</dbReference>
<evidence type="ECO:0000256" key="1">
    <source>
        <dbReference type="ARBA" id="ARBA00004141"/>
    </source>
</evidence>
<dbReference type="Gene3D" id="1.20.1250.20">
    <property type="entry name" value="MFS general substrate transporter like domains"/>
    <property type="match status" value="1"/>
</dbReference>
<evidence type="ECO:0000256" key="5">
    <source>
        <dbReference type="ARBA" id="ARBA00023136"/>
    </source>
</evidence>
<dbReference type="OMA" id="YICAAGL"/>
<feature type="transmembrane region" description="Helical" evidence="8">
    <location>
        <begin position="179"/>
        <end position="198"/>
    </location>
</feature>
<feature type="transmembrane region" description="Helical" evidence="8">
    <location>
        <begin position="449"/>
        <end position="467"/>
    </location>
</feature>
<dbReference type="SUPFAM" id="SSF103473">
    <property type="entry name" value="MFS general substrate transporter"/>
    <property type="match status" value="1"/>
</dbReference>
<accession>A0A388KZQ4</accession>
<organism evidence="11 12">
    <name type="scientific">Chara braunii</name>
    <name type="common">Braun's stonewort</name>
    <dbReference type="NCBI Taxonomy" id="69332"/>
    <lineage>
        <taxon>Eukaryota</taxon>
        <taxon>Viridiplantae</taxon>
        <taxon>Streptophyta</taxon>
        <taxon>Charophyceae</taxon>
        <taxon>Charales</taxon>
        <taxon>Characeae</taxon>
        <taxon>Chara</taxon>
    </lineage>
</organism>
<keyword evidence="3 8" id="KW-0812">Transmembrane</keyword>
<evidence type="ECO:0000259" key="10">
    <source>
        <dbReference type="PROSITE" id="PS50850"/>
    </source>
</evidence>
<feature type="transmembrane region" description="Helical" evidence="8">
    <location>
        <begin position="62"/>
        <end position="80"/>
    </location>
</feature>
<evidence type="ECO:0000256" key="6">
    <source>
        <dbReference type="ARBA" id="ARBA00024338"/>
    </source>
</evidence>